<dbReference type="FunFam" id="3.30.160.60:FF:000125">
    <property type="entry name" value="Putative zinc finger protein 143"/>
    <property type="match status" value="1"/>
</dbReference>
<accession>A0A3Q1IM46</accession>
<dbReference type="STRING" id="64144.ENSATEP00000005286"/>
<dbReference type="SUPFAM" id="SSF57667">
    <property type="entry name" value="beta-beta-alpha zinc fingers"/>
    <property type="match status" value="5"/>
</dbReference>
<feature type="compositionally biased region" description="Polar residues" evidence="6">
    <location>
        <begin position="1248"/>
        <end position="1264"/>
    </location>
</feature>
<feature type="domain" description="C2H2-type" evidence="7">
    <location>
        <begin position="764"/>
        <end position="793"/>
    </location>
</feature>
<feature type="region of interest" description="Disordered" evidence="6">
    <location>
        <begin position="1239"/>
        <end position="1264"/>
    </location>
</feature>
<dbReference type="RefSeq" id="XP_026200392.1">
    <property type="nucleotide sequence ID" value="XM_026344607.2"/>
</dbReference>
<dbReference type="FunFam" id="3.30.160.60:FF:000257">
    <property type="entry name" value="ZXD family zinc finger C"/>
    <property type="match status" value="2"/>
</dbReference>
<dbReference type="OMA" id="GCSCTFD"/>
<name>A0A3Q1IM46_ANATE</name>
<feature type="region of interest" description="Disordered" evidence="6">
    <location>
        <begin position="1097"/>
        <end position="1184"/>
    </location>
</feature>
<dbReference type="InterPro" id="IPR013087">
    <property type="entry name" value="Znf_C2H2_type"/>
</dbReference>
<feature type="compositionally biased region" description="Polar residues" evidence="6">
    <location>
        <begin position="372"/>
        <end position="394"/>
    </location>
</feature>
<reference evidence="8" key="3">
    <citation type="submission" date="2025-09" db="UniProtKB">
        <authorList>
            <consortium name="Ensembl"/>
        </authorList>
    </citation>
    <scope>IDENTIFICATION</scope>
</reference>
<organism evidence="8 9">
    <name type="scientific">Anabas testudineus</name>
    <name type="common">Climbing perch</name>
    <name type="synonym">Anthias testudineus</name>
    <dbReference type="NCBI Taxonomy" id="64144"/>
    <lineage>
        <taxon>Eukaryota</taxon>
        <taxon>Metazoa</taxon>
        <taxon>Chordata</taxon>
        <taxon>Craniata</taxon>
        <taxon>Vertebrata</taxon>
        <taxon>Euteleostomi</taxon>
        <taxon>Actinopterygii</taxon>
        <taxon>Neopterygii</taxon>
        <taxon>Teleostei</taxon>
        <taxon>Neoteleostei</taxon>
        <taxon>Acanthomorphata</taxon>
        <taxon>Anabantaria</taxon>
        <taxon>Anabantiformes</taxon>
        <taxon>Anabantoidei</taxon>
        <taxon>Anabantidae</taxon>
        <taxon>Anabas</taxon>
    </lineage>
</organism>
<feature type="region of interest" description="Disordered" evidence="6">
    <location>
        <begin position="175"/>
        <end position="203"/>
    </location>
</feature>
<dbReference type="InterPro" id="IPR036236">
    <property type="entry name" value="Znf_C2H2_sf"/>
</dbReference>
<dbReference type="PROSITE" id="PS00028">
    <property type="entry name" value="ZINC_FINGER_C2H2_1"/>
    <property type="match status" value="10"/>
</dbReference>
<protein>
    <recommendedName>
        <fullName evidence="7">C2H2-type domain-containing protein</fullName>
    </recommendedName>
</protein>
<dbReference type="Gene3D" id="3.30.160.60">
    <property type="entry name" value="Classic Zinc Finger"/>
    <property type="match status" value="8"/>
</dbReference>
<dbReference type="PANTHER" id="PTHR46179">
    <property type="entry name" value="ZINC FINGER PROTEIN"/>
    <property type="match status" value="1"/>
</dbReference>
<dbReference type="GeneID" id="113151715"/>
<feature type="domain" description="C2H2-type" evidence="7">
    <location>
        <begin position="673"/>
        <end position="702"/>
    </location>
</feature>
<dbReference type="Pfam" id="PF00096">
    <property type="entry name" value="zf-C2H2"/>
    <property type="match status" value="6"/>
</dbReference>
<evidence type="ECO:0000313" key="9">
    <source>
        <dbReference type="Proteomes" id="UP000265040"/>
    </source>
</evidence>
<feature type="domain" description="C2H2-type" evidence="7">
    <location>
        <begin position="734"/>
        <end position="763"/>
    </location>
</feature>
<dbReference type="OrthoDB" id="6277246at2759"/>
<dbReference type="AlphaFoldDB" id="A0A3Q1IM46"/>
<dbReference type="GO" id="GO:0003712">
    <property type="term" value="F:transcription coregulator activity"/>
    <property type="evidence" value="ECO:0007669"/>
    <property type="project" value="TreeGrafter"/>
</dbReference>
<dbReference type="SMART" id="SM00355">
    <property type="entry name" value="ZnF_C2H2"/>
    <property type="match status" value="10"/>
</dbReference>
<dbReference type="Ensembl" id="ENSATET00000005376.3">
    <property type="protein sequence ID" value="ENSATEP00000005286.1"/>
    <property type="gene ID" value="ENSATEG00000003753.3"/>
</dbReference>
<dbReference type="FunCoup" id="A0A3Q1IM46">
    <property type="interactions" value="1096"/>
</dbReference>
<feature type="domain" description="C2H2-type" evidence="7">
    <location>
        <begin position="644"/>
        <end position="671"/>
    </location>
</feature>
<keyword evidence="2" id="KW-0677">Repeat</keyword>
<feature type="compositionally biased region" description="Low complexity" evidence="6">
    <location>
        <begin position="1141"/>
        <end position="1152"/>
    </location>
</feature>
<sequence>MEIQGLSDAQNIHSQHGALHRTISSPLRSATGSIPRFICTENGVEGQLDSSEPQSDNNNNTTRPRTSSFRLLAENGSGTCLSVSKLQATDETDVPGGNVRPSVGLHNVDTDKEHELSALLGPPQSLRTAWKYGVESGAGALQMTLPLFEGEEEPIPQRQPTLPFPVLRQQREDGAFKQPPVASHSQTQSPSPSPSPAAPGSFSTAARADKSLQDLYVVLNAVQENGSGEATRAAADTAPEDGHKIRGKQAAECSGAGVGPCGSMEVRHCSHVVHCDNVNCGKKTEHDFRPLSEHPAVVGAEHTVSHHTVEDVVLTNKYGEKICGQICTENDEAKLVGEFSSQSRTDESSVLISGTSGVVEAMDTSGFLSDPSGLQDSANAGTASTGPPSSETFSGTITINNQSIIVTIENGILTLAAPPEGYVHKEDDMVSLKEHLGMKDHEDIVLLNYDSGTKSIGKISTLAVSSTSQQEEPRPGLSVSDSELGLVDDCSLSELGTSLESCPIIKQEVGALCAVTEADLVTVSPKATVADCENEDLQSVPLIRSKKETVASFTCPEPGCSSTFHTRQKLKVHLLNHAEDPRPYQCTVEGCGWAFATSYKLKRHLQSHDKQRPHICQFEGCGRRFTTVYNLKAHVRVHEQDNSFVCEICSERFRSATRLTNHQRVHFEPQRPHKCEFPGCEKTFITFSALFSHNRTHFRETGHFTCTYPGCDKTYDKACRLKIHMRSHTGERPFVCDSEGCGWSFTSMSKLLRHKRKHDDDRRFVCTEEGCGKSFTRAEHLKGHSITHLGTKPFQCHAEGCNAKFSARSSLYIHSKKHKQDASTLRTRCPVTNCSKHFSSRSSLKSHMLKHHHLSPDVLSQMETTPALTPSSELISSTPTMVAGSGITTGDQLTSLDLTSLFSAVPGGAAPTAGIGVGIPVGGSSSNGTFTVDLSLVSSGILTIDPASVATTLGTGSSTTLAKAVDPLILAASADMGPHHNLEGTVGDVLPPQGTLNLDDVQTVTPEALGTLTALTMQGSGASADLTLQHPLSSSSSLSVEPTTTLPVAPVTELLVSPSKVVEVGGTAGAGPLLGCVEVLGPQEGGKVLTHFVFPSPSTSFSPQKDPELSAVSPSSFLESGGSARTDYRAIQLAKKKKQRGPSASSGSSGLGQRKSKGAKAATNPAPLAPSGARYGEGATSASGGLALRDPVTQYVQIQLLQDDPASDGDLAFQLSSQASSSHSQLTVDLPVNILQEPSVMAEDDNGSDNSQFTGSTINLQDLE</sequence>
<dbReference type="PANTHER" id="PTHR46179:SF5">
    <property type="entry name" value="ZINC FINGER PROTEIN ZXDC"/>
    <property type="match status" value="1"/>
</dbReference>
<dbReference type="InterPro" id="IPR051061">
    <property type="entry name" value="Zinc_finger_trans_reg"/>
</dbReference>
<keyword evidence="4" id="KW-0862">Zinc</keyword>
<dbReference type="Proteomes" id="UP000265040">
    <property type="component" value="Chromosome 5"/>
</dbReference>
<evidence type="ECO:0000256" key="1">
    <source>
        <dbReference type="ARBA" id="ARBA00022723"/>
    </source>
</evidence>
<dbReference type="GO" id="GO:0006357">
    <property type="term" value="P:regulation of transcription by RNA polymerase II"/>
    <property type="evidence" value="ECO:0007669"/>
    <property type="project" value="TreeGrafter"/>
</dbReference>
<evidence type="ECO:0000259" key="7">
    <source>
        <dbReference type="PROSITE" id="PS50157"/>
    </source>
</evidence>
<feature type="compositionally biased region" description="Low complexity" evidence="6">
    <location>
        <begin position="55"/>
        <end position="65"/>
    </location>
</feature>
<dbReference type="InParanoid" id="A0A3Q1IM46"/>
<proteinExistence type="predicted"/>
<feature type="domain" description="C2H2-type" evidence="7">
    <location>
        <begin position="614"/>
        <end position="643"/>
    </location>
</feature>
<feature type="domain" description="C2H2-type" evidence="7">
    <location>
        <begin position="704"/>
        <end position="733"/>
    </location>
</feature>
<evidence type="ECO:0000256" key="3">
    <source>
        <dbReference type="ARBA" id="ARBA00022771"/>
    </source>
</evidence>
<dbReference type="GO" id="GO:0005634">
    <property type="term" value="C:nucleus"/>
    <property type="evidence" value="ECO:0007669"/>
    <property type="project" value="TreeGrafter"/>
</dbReference>
<evidence type="ECO:0000256" key="6">
    <source>
        <dbReference type="SAM" id="MobiDB-lite"/>
    </source>
</evidence>
<reference evidence="8" key="1">
    <citation type="submission" date="2021-04" db="EMBL/GenBank/DDBJ databases">
        <authorList>
            <consortium name="Wellcome Sanger Institute Data Sharing"/>
        </authorList>
    </citation>
    <scope>NUCLEOTIDE SEQUENCE [LARGE SCALE GENOMIC DNA]</scope>
</reference>
<evidence type="ECO:0000256" key="4">
    <source>
        <dbReference type="ARBA" id="ARBA00022833"/>
    </source>
</evidence>
<dbReference type="GO" id="GO:0008270">
    <property type="term" value="F:zinc ion binding"/>
    <property type="evidence" value="ECO:0007669"/>
    <property type="project" value="UniProtKB-KW"/>
</dbReference>
<evidence type="ECO:0000256" key="5">
    <source>
        <dbReference type="PROSITE-ProRule" id="PRU00042"/>
    </source>
</evidence>
<feature type="region of interest" description="Disordered" evidence="6">
    <location>
        <begin position="45"/>
        <end position="65"/>
    </location>
</feature>
<reference evidence="8" key="2">
    <citation type="submission" date="2025-08" db="UniProtKB">
        <authorList>
            <consortium name="Ensembl"/>
        </authorList>
    </citation>
    <scope>IDENTIFICATION</scope>
</reference>
<dbReference type="PROSITE" id="PS50157">
    <property type="entry name" value="ZINC_FINGER_C2H2_2"/>
    <property type="match status" value="10"/>
</dbReference>
<evidence type="ECO:0000256" key="2">
    <source>
        <dbReference type="ARBA" id="ARBA00022737"/>
    </source>
</evidence>
<keyword evidence="9" id="KW-1185">Reference proteome</keyword>
<keyword evidence="1" id="KW-0479">Metal-binding</keyword>
<feature type="domain" description="C2H2-type" evidence="7">
    <location>
        <begin position="553"/>
        <end position="582"/>
    </location>
</feature>
<feature type="domain" description="C2H2-type" evidence="7">
    <location>
        <begin position="584"/>
        <end position="613"/>
    </location>
</feature>
<feature type="domain" description="C2H2-type" evidence="7">
    <location>
        <begin position="827"/>
        <end position="856"/>
    </location>
</feature>
<feature type="region of interest" description="Disordered" evidence="6">
    <location>
        <begin position="365"/>
        <end position="394"/>
    </location>
</feature>
<keyword evidence="3 5" id="KW-0863">Zinc-finger</keyword>
<feature type="domain" description="C2H2-type" evidence="7">
    <location>
        <begin position="794"/>
        <end position="823"/>
    </location>
</feature>
<dbReference type="GeneTree" id="ENSGT00940000164258"/>
<evidence type="ECO:0000313" key="8">
    <source>
        <dbReference type="Ensembl" id="ENSATEP00000005286.1"/>
    </source>
</evidence>